<dbReference type="Proteomes" id="UP000534783">
    <property type="component" value="Unassembled WGS sequence"/>
</dbReference>
<accession>A0A7X6DT30</accession>
<dbReference type="EMBL" id="VTOW01000004">
    <property type="protein sequence ID" value="NKE72839.1"/>
    <property type="molecule type" value="Genomic_DNA"/>
</dbReference>
<evidence type="ECO:0000313" key="2">
    <source>
        <dbReference type="Proteomes" id="UP000534783"/>
    </source>
</evidence>
<proteinExistence type="predicted"/>
<sequence length="114" mass="12600">MFRVIAVGFVSAMIGSLVMGAVLIMKLLPPPEPRLALATVDLVGIVERLRAGALKEAADPEGVERAVARRMDRLAQLLSEMGEERVILNRAAVVSRRLPDLTRQIEERLKEKDE</sequence>
<dbReference type="RefSeq" id="WP_168062776.1">
    <property type="nucleotide sequence ID" value="NZ_VTOW01000004.1"/>
</dbReference>
<gene>
    <name evidence="1" type="ORF">MNODULE_18980</name>
</gene>
<name>A0A7X6DT30_9BACT</name>
<dbReference type="InterPro" id="IPR014115">
    <property type="entry name" value="TrbI_Ftype"/>
</dbReference>
<organism evidence="1 2">
    <name type="scientific">Candidatus Manganitrophus noduliformans</name>
    <dbReference type="NCBI Taxonomy" id="2606439"/>
    <lineage>
        <taxon>Bacteria</taxon>
        <taxon>Pseudomonadati</taxon>
        <taxon>Nitrospirota</taxon>
        <taxon>Nitrospiria</taxon>
        <taxon>Candidatus Troglogloeales</taxon>
        <taxon>Candidatus Manganitrophaceae</taxon>
        <taxon>Candidatus Manganitrophus</taxon>
    </lineage>
</organism>
<dbReference type="Pfam" id="PF09677">
    <property type="entry name" value="TrbI_Ftype"/>
    <property type="match status" value="1"/>
</dbReference>
<reference evidence="1 2" key="1">
    <citation type="journal article" date="2020" name="Nature">
        <title>Bacterial chemolithoautotrophy via manganese oxidation.</title>
        <authorList>
            <person name="Yu H."/>
            <person name="Leadbetter J.R."/>
        </authorList>
    </citation>
    <scope>NUCLEOTIDE SEQUENCE [LARGE SCALE GENOMIC DNA]</scope>
    <source>
        <strain evidence="1 2">Mn-1</strain>
    </source>
</reference>
<protein>
    <submittedName>
        <fullName evidence="1">Uncharacterized protein</fullName>
    </submittedName>
</protein>
<dbReference type="AlphaFoldDB" id="A0A7X6DT30"/>
<comment type="caution">
    <text evidence="1">The sequence shown here is derived from an EMBL/GenBank/DDBJ whole genome shotgun (WGS) entry which is preliminary data.</text>
</comment>
<evidence type="ECO:0000313" key="1">
    <source>
        <dbReference type="EMBL" id="NKE72839.1"/>
    </source>
</evidence>
<keyword evidence="2" id="KW-1185">Reference proteome</keyword>